<keyword evidence="6" id="KW-0694">RNA-binding</keyword>
<evidence type="ECO:0000313" key="12">
    <source>
        <dbReference type="Proteomes" id="UP001059401"/>
    </source>
</evidence>
<name>A0AAE9MQP5_9SPIR</name>
<dbReference type="InterPro" id="IPR038570">
    <property type="entry name" value="HicA_sf"/>
</dbReference>
<evidence type="ECO:0000313" key="8">
    <source>
        <dbReference type="EMBL" id="UTY28233.1"/>
    </source>
</evidence>
<evidence type="ECO:0000313" key="9">
    <source>
        <dbReference type="EMBL" id="UTY28854.1"/>
    </source>
</evidence>
<organism evidence="10 11">
    <name type="scientific">Treponema putidum</name>
    <dbReference type="NCBI Taxonomy" id="221027"/>
    <lineage>
        <taxon>Bacteria</taxon>
        <taxon>Pseudomonadati</taxon>
        <taxon>Spirochaetota</taxon>
        <taxon>Spirochaetia</taxon>
        <taxon>Spirochaetales</taxon>
        <taxon>Treponemataceae</taxon>
        <taxon>Treponema</taxon>
    </lineage>
</organism>
<dbReference type="GO" id="GO:0016787">
    <property type="term" value="F:hydrolase activity"/>
    <property type="evidence" value="ECO:0007669"/>
    <property type="project" value="UniProtKB-KW"/>
</dbReference>
<keyword evidence="3" id="KW-0540">Nuclease</keyword>
<keyword evidence="7" id="KW-0346">Stress response</keyword>
<dbReference type="EMBL" id="CP038802">
    <property type="protein sequence ID" value="UTY28233.1"/>
    <property type="molecule type" value="Genomic_DNA"/>
</dbReference>
<keyword evidence="4" id="KW-0255">Endonuclease</keyword>
<dbReference type="Proteomes" id="UP001059401">
    <property type="component" value="Chromosome"/>
</dbReference>
<evidence type="ECO:0000256" key="5">
    <source>
        <dbReference type="ARBA" id="ARBA00022801"/>
    </source>
</evidence>
<dbReference type="EMBL" id="CP038802">
    <property type="protein sequence ID" value="UTY28854.1"/>
    <property type="molecule type" value="Genomic_DNA"/>
</dbReference>
<evidence type="ECO:0000256" key="4">
    <source>
        <dbReference type="ARBA" id="ARBA00022759"/>
    </source>
</evidence>
<evidence type="ECO:0000256" key="6">
    <source>
        <dbReference type="ARBA" id="ARBA00022884"/>
    </source>
</evidence>
<evidence type="ECO:0000256" key="1">
    <source>
        <dbReference type="ARBA" id="ARBA00006620"/>
    </source>
</evidence>
<evidence type="ECO:0000256" key="7">
    <source>
        <dbReference type="ARBA" id="ARBA00023016"/>
    </source>
</evidence>
<sequence>MTGKEITKILKKNGWTIDRIKGSHHIFIKDDKTIPVPVHGNKDLPIGTVKNIFRLAGIKE</sequence>
<dbReference type="AlphaFoldDB" id="A0AAE9MQP5"/>
<keyword evidence="5" id="KW-0378">Hydrolase</keyword>
<dbReference type="GO" id="GO:0004519">
    <property type="term" value="F:endonuclease activity"/>
    <property type="evidence" value="ECO:0007669"/>
    <property type="project" value="UniProtKB-KW"/>
</dbReference>
<keyword evidence="12" id="KW-1185">Reference proteome</keyword>
<accession>A0AAE9MQP5</accession>
<protein>
    <submittedName>
        <fullName evidence="10">Type II toxin-antitoxin system HicA family toxin</fullName>
    </submittedName>
</protein>
<comment type="similarity">
    <text evidence="1">Belongs to the HicA mRNA interferase family.</text>
</comment>
<dbReference type="EMBL" id="CP038804">
    <property type="protein sequence ID" value="UTY33145.1"/>
    <property type="molecule type" value="Genomic_DNA"/>
</dbReference>
<dbReference type="Pfam" id="PF07927">
    <property type="entry name" value="HicA_toxin"/>
    <property type="match status" value="1"/>
</dbReference>
<gene>
    <name evidence="10" type="ORF">E4N74_03310</name>
    <name evidence="8" type="ORF">E4N76_04000</name>
    <name evidence="9" type="ORF">E4N76_07535</name>
</gene>
<dbReference type="RefSeq" id="WP_253678786.1">
    <property type="nucleotide sequence ID" value="NZ_CP038802.1"/>
</dbReference>
<dbReference type="Proteomes" id="UP001058682">
    <property type="component" value="Chromosome"/>
</dbReference>
<evidence type="ECO:0000256" key="3">
    <source>
        <dbReference type="ARBA" id="ARBA00022722"/>
    </source>
</evidence>
<dbReference type="Gene3D" id="3.30.920.30">
    <property type="entry name" value="Hypothetical protein"/>
    <property type="match status" value="1"/>
</dbReference>
<reference evidence="10" key="1">
    <citation type="submission" date="2019-04" db="EMBL/GenBank/DDBJ databases">
        <title>Whole genome sequencing of oral phylogroup 2 treponemes.</title>
        <authorList>
            <person name="Chan Y."/>
            <person name="Zeng H.H."/>
            <person name="Yu X.L."/>
            <person name="Leung W.K."/>
            <person name="Watt R.M."/>
        </authorList>
    </citation>
    <scope>NUCLEOTIDE SEQUENCE</scope>
    <source>
        <strain evidence="10">OMZ 835</strain>
        <strain evidence="8">OMZ 847</strain>
    </source>
</reference>
<keyword evidence="2" id="KW-1277">Toxin-antitoxin system</keyword>
<evidence type="ECO:0000256" key="2">
    <source>
        <dbReference type="ARBA" id="ARBA00022649"/>
    </source>
</evidence>
<dbReference type="GO" id="GO:0003729">
    <property type="term" value="F:mRNA binding"/>
    <property type="evidence" value="ECO:0007669"/>
    <property type="project" value="InterPro"/>
</dbReference>
<evidence type="ECO:0000313" key="10">
    <source>
        <dbReference type="EMBL" id="UTY33145.1"/>
    </source>
</evidence>
<proteinExistence type="inferred from homology"/>
<evidence type="ECO:0000313" key="11">
    <source>
        <dbReference type="Proteomes" id="UP001058682"/>
    </source>
</evidence>
<dbReference type="InterPro" id="IPR012933">
    <property type="entry name" value="HicA_mRNA_interferase"/>
</dbReference>
<dbReference type="SUPFAM" id="SSF54786">
    <property type="entry name" value="YcfA/nrd intein domain"/>
    <property type="match status" value="1"/>
</dbReference>